<feature type="chain" id="PRO_5012940760" evidence="1">
    <location>
        <begin position="23"/>
        <end position="117"/>
    </location>
</feature>
<comment type="caution">
    <text evidence="2">The sequence shown here is derived from an EMBL/GenBank/DDBJ whole genome shotgun (WGS) entry which is preliminary data.</text>
</comment>
<evidence type="ECO:0000313" key="3">
    <source>
        <dbReference type="Proteomes" id="UP000215335"/>
    </source>
</evidence>
<proteinExistence type="predicted"/>
<evidence type="ECO:0000256" key="1">
    <source>
        <dbReference type="SAM" id="SignalP"/>
    </source>
</evidence>
<accession>A0A232F664</accession>
<organism evidence="2 3">
    <name type="scientific">Trichomalopsis sarcophagae</name>
    <dbReference type="NCBI Taxonomy" id="543379"/>
    <lineage>
        <taxon>Eukaryota</taxon>
        <taxon>Metazoa</taxon>
        <taxon>Ecdysozoa</taxon>
        <taxon>Arthropoda</taxon>
        <taxon>Hexapoda</taxon>
        <taxon>Insecta</taxon>
        <taxon>Pterygota</taxon>
        <taxon>Neoptera</taxon>
        <taxon>Endopterygota</taxon>
        <taxon>Hymenoptera</taxon>
        <taxon>Apocrita</taxon>
        <taxon>Proctotrupomorpha</taxon>
        <taxon>Chalcidoidea</taxon>
        <taxon>Pteromalidae</taxon>
        <taxon>Pteromalinae</taxon>
        <taxon>Trichomalopsis</taxon>
    </lineage>
</organism>
<protein>
    <submittedName>
        <fullName evidence="2">Uncharacterized protein</fullName>
    </submittedName>
</protein>
<keyword evidence="3" id="KW-1185">Reference proteome</keyword>
<dbReference type="EMBL" id="NNAY01000934">
    <property type="protein sequence ID" value="OXU25847.1"/>
    <property type="molecule type" value="Genomic_DNA"/>
</dbReference>
<dbReference type="Proteomes" id="UP000215335">
    <property type="component" value="Unassembled WGS sequence"/>
</dbReference>
<gene>
    <name evidence="2" type="ORF">TSAR_008207</name>
</gene>
<name>A0A232F664_9HYME</name>
<sequence>MLKLKVFLVVGFVVLLGVSSKAQDIEDDDLDNEIPITIIEGFKHSIEEQVQKNHLNCENHAKYCETQNKGEAVCLVIMKSFLCNNKTSNEQIKALIEELYAKSQVEYDQQHGHGSAA</sequence>
<feature type="signal peptide" evidence="1">
    <location>
        <begin position="1"/>
        <end position="22"/>
    </location>
</feature>
<dbReference type="AlphaFoldDB" id="A0A232F664"/>
<reference evidence="2 3" key="1">
    <citation type="journal article" date="2017" name="Curr. Biol.">
        <title>The Evolution of Venom by Co-option of Single-Copy Genes.</title>
        <authorList>
            <person name="Martinson E.O."/>
            <person name="Mrinalini"/>
            <person name="Kelkar Y.D."/>
            <person name="Chang C.H."/>
            <person name="Werren J.H."/>
        </authorList>
    </citation>
    <scope>NUCLEOTIDE SEQUENCE [LARGE SCALE GENOMIC DNA]</scope>
    <source>
        <strain evidence="2 3">Alberta</strain>
        <tissue evidence="2">Whole body</tissue>
    </source>
</reference>
<evidence type="ECO:0000313" key="2">
    <source>
        <dbReference type="EMBL" id="OXU25847.1"/>
    </source>
</evidence>
<keyword evidence="1" id="KW-0732">Signal</keyword>